<dbReference type="Proteomes" id="UP000054350">
    <property type="component" value="Unassembled WGS sequence"/>
</dbReference>
<dbReference type="VEuPathDB" id="FungiDB:AMAG_15389"/>
<feature type="transmembrane region" description="Helical" evidence="2">
    <location>
        <begin position="75"/>
        <end position="96"/>
    </location>
</feature>
<feature type="transmembrane region" description="Helical" evidence="2">
    <location>
        <begin position="364"/>
        <end position="383"/>
    </location>
</feature>
<evidence type="ECO:0000256" key="2">
    <source>
        <dbReference type="SAM" id="Phobius"/>
    </source>
</evidence>
<dbReference type="InterPro" id="IPR027948">
    <property type="entry name" value="DUF4436"/>
</dbReference>
<evidence type="ECO:0000256" key="1">
    <source>
        <dbReference type="SAM" id="MobiDB-lite"/>
    </source>
</evidence>
<sequence length="529" mass="54806">MQNSSSPPHSQAGAVPPAPGNLGPTIAIHPSASGASLPAHQQPQSPTINPAVASALLTRETPSAKPGMCKMVTTYFFVAVLVAAVAVAPVATYLWFQVRAPAMNVGMVIASYVPTAEVMRNGYLDVEVKWMGVDVVAGQSQVIVTKVRPFGQYAAGPGSTFLQQGIELFVNGNRKSLSADTPPGPMTVPIVHQDGNPNYYPYDQHTARLGMYAMTTTDLAATVAALAANTTLGRNPFVPLKWTISAAGPATAFAISSINDDAAPMAALGIADVPVTMARTVATKAVATGIMVGMWLIALCATAAAVAHVSARAGAVEGKGEVDESKAGSAMTAFAVLLLALPALRAAQPQVPPVGTLADTTGYFWHLFLTSLSFVLVGLHSLASRRRTPPTTLTPSTLHPTSSARDRVEASLVDRHSRGLAAANQYDGATLGRSVDKLQDVAATVPLPQSSIGPHMEVSARSPPPLTVRASAIMEDMLEAEEGGMRAPPNTAQSAATTYLSPTAVVSPLDSAGIEEAAGMQAQHQQMRG</sequence>
<organism evidence="3 4">
    <name type="scientific">Allomyces macrogynus (strain ATCC 38327)</name>
    <name type="common">Allomyces javanicus var. macrogynus</name>
    <dbReference type="NCBI Taxonomy" id="578462"/>
    <lineage>
        <taxon>Eukaryota</taxon>
        <taxon>Fungi</taxon>
        <taxon>Fungi incertae sedis</taxon>
        <taxon>Blastocladiomycota</taxon>
        <taxon>Blastocladiomycetes</taxon>
        <taxon>Blastocladiales</taxon>
        <taxon>Blastocladiaceae</taxon>
        <taxon>Allomyces</taxon>
    </lineage>
</organism>
<protein>
    <submittedName>
        <fullName evidence="3">Uncharacterized protein</fullName>
    </submittedName>
</protein>
<evidence type="ECO:0000313" key="4">
    <source>
        <dbReference type="Proteomes" id="UP000054350"/>
    </source>
</evidence>
<dbReference type="Pfam" id="PF14494">
    <property type="entry name" value="DUF4436"/>
    <property type="match status" value="1"/>
</dbReference>
<keyword evidence="2" id="KW-0812">Transmembrane</keyword>
<feature type="compositionally biased region" description="Low complexity" evidence="1">
    <location>
        <begin position="389"/>
        <end position="403"/>
    </location>
</feature>
<name>A0A0L0T751_ALLM3</name>
<evidence type="ECO:0000313" key="3">
    <source>
        <dbReference type="EMBL" id="KNE70633.1"/>
    </source>
</evidence>
<feature type="region of interest" description="Disordered" evidence="1">
    <location>
        <begin position="386"/>
        <end position="407"/>
    </location>
</feature>
<proteinExistence type="predicted"/>
<keyword evidence="2" id="KW-1133">Transmembrane helix</keyword>
<feature type="transmembrane region" description="Helical" evidence="2">
    <location>
        <begin position="285"/>
        <end position="306"/>
    </location>
</feature>
<dbReference type="AlphaFoldDB" id="A0A0L0T751"/>
<feature type="region of interest" description="Disordered" evidence="1">
    <location>
        <begin position="1"/>
        <end position="22"/>
    </location>
</feature>
<reference evidence="3 4" key="1">
    <citation type="submission" date="2009-11" db="EMBL/GenBank/DDBJ databases">
        <title>Annotation of Allomyces macrogynus ATCC 38327.</title>
        <authorList>
            <consortium name="The Broad Institute Genome Sequencing Platform"/>
            <person name="Russ C."/>
            <person name="Cuomo C."/>
            <person name="Burger G."/>
            <person name="Gray M.W."/>
            <person name="Holland P.W.H."/>
            <person name="King N."/>
            <person name="Lang F.B.F."/>
            <person name="Roger A.J."/>
            <person name="Ruiz-Trillo I."/>
            <person name="Young S.K."/>
            <person name="Zeng Q."/>
            <person name="Gargeya S."/>
            <person name="Fitzgerald M."/>
            <person name="Haas B."/>
            <person name="Abouelleil A."/>
            <person name="Alvarado L."/>
            <person name="Arachchi H.M."/>
            <person name="Berlin A."/>
            <person name="Chapman S.B."/>
            <person name="Gearin G."/>
            <person name="Goldberg J."/>
            <person name="Griggs A."/>
            <person name="Gujja S."/>
            <person name="Hansen M."/>
            <person name="Heiman D."/>
            <person name="Howarth C."/>
            <person name="Larimer J."/>
            <person name="Lui A."/>
            <person name="MacDonald P.J.P."/>
            <person name="McCowen C."/>
            <person name="Montmayeur A."/>
            <person name="Murphy C."/>
            <person name="Neiman D."/>
            <person name="Pearson M."/>
            <person name="Priest M."/>
            <person name="Roberts A."/>
            <person name="Saif S."/>
            <person name="Shea T."/>
            <person name="Sisk P."/>
            <person name="Stolte C."/>
            <person name="Sykes S."/>
            <person name="Wortman J."/>
            <person name="Nusbaum C."/>
            <person name="Birren B."/>
        </authorList>
    </citation>
    <scope>NUCLEOTIDE SEQUENCE [LARGE SCALE GENOMIC DNA]</scope>
    <source>
        <strain evidence="3 4">ATCC 38327</strain>
    </source>
</reference>
<keyword evidence="2" id="KW-0472">Membrane</keyword>
<keyword evidence="4" id="KW-1185">Reference proteome</keyword>
<gene>
    <name evidence="3" type="ORF">AMAG_15389</name>
</gene>
<dbReference type="OrthoDB" id="5571432at2759"/>
<dbReference type="EMBL" id="GG745367">
    <property type="protein sequence ID" value="KNE70633.1"/>
    <property type="molecule type" value="Genomic_DNA"/>
</dbReference>
<accession>A0A0L0T751</accession>
<reference evidence="4" key="2">
    <citation type="submission" date="2009-11" db="EMBL/GenBank/DDBJ databases">
        <title>The Genome Sequence of Allomyces macrogynus strain ATCC 38327.</title>
        <authorList>
            <consortium name="The Broad Institute Genome Sequencing Platform"/>
            <person name="Russ C."/>
            <person name="Cuomo C."/>
            <person name="Shea T."/>
            <person name="Young S.K."/>
            <person name="Zeng Q."/>
            <person name="Koehrsen M."/>
            <person name="Haas B."/>
            <person name="Borodovsky M."/>
            <person name="Guigo R."/>
            <person name="Alvarado L."/>
            <person name="Berlin A."/>
            <person name="Borenstein D."/>
            <person name="Chen Z."/>
            <person name="Engels R."/>
            <person name="Freedman E."/>
            <person name="Gellesch M."/>
            <person name="Goldberg J."/>
            <person name="Griggs A."/>
            <person name="Gujja S."/>
            <person name="Heiman D."/>
            <person name="Hepburn T."/>
            <person name="Howarth C."/>
            <person name="Jen D."/>
            <person name="Larson L."/>
            <person name="Lewis B."/>
            <person name="Mehta T."/>
            <person name="Park D."/>
            <person name="Pearson M."/>
            <person name="Roberts A."/>
            <person name="Saif S."/>
            <person name="Shenoy N."/>
            <person name="Sisk P."/>
            <person name="Stolte C."/>
            <person name="Sykes S."/>
            <person name="Walk T."/>
            <person name="White J."/>
            <person name="Yandava C."/>
            <person name="Burger G."/>
            <person name="Gray M.W."/>
            <person name="Holland P.W.H."/>
            <person name="King N."/>
            <person name="Lang F.B.F."/>
            <person name="Roger A.J."/>
            <person name="Ruiz-Trillo I."/>
            <person name="Lander E."/>
            <person name="Nusbaum C."/>
        </authorList>
    </citation>
    <scope>NUCLEOTIDE SEQUENCE [LARGE SCALE GENOMIC DNA]</scope>
    <source>
        <strain evidence="4">ATCC 38327</strain>
    </source>
</reference>